<dbReference type="PRINTS" id="PR00111">
    <property type="entry name" value="ABHYDROLASE"/>
</dbReference>
<sequence length="254" mass="28851">MHALCYGHTKPTLLFLHGLGTNSTDWQPQLSAFSPYYRVLAPDLPGHGQSEPLTSHRGIPEMTRALSRWLLTQNCGPVIVIGLSLGALVGLELLLKYPHQVLHAILINGTTDLRLTDPDVSRFFTQRIWFVRLFGVENMAKAAAPLLFPDPQLHAVRERFIQQLSLNSKAQYLRLLYSLQNWEASAELMQRNCVPVDIISSELDYLSEARRRRLFAPLSYSRFHTLLGLHHAAPAESPERCNQLLQHLLYQALR</sequence>
<dbReference type="InterPro" id="IPR050266">
    <property type="entry name" value="AB_hydrolase_sf"/>
</dbReference>
<dbReference type="PANTHER" id="PTHR43798">
    <property type="entry name" value="MONOACYLGLYCEROL LIPASE"/>
    <property type="match status" value="1"/>
</dbReference>
<dbReference type="RefSeq" id="WP_207542060.1">
    <property type="nucleotide sequence ID" value="NZ_JAFNAA010000008.1"/>
</dbReference>
<evidence type="ECO:0000313" key="3">
    <source>
        <dbReference type="Proteomes" id="UP000664658"/>
    </source>
</evidence>
<dbReference type="Pfam" id="PF12697">
    <property type="entry name" value="Abhydrolase_6"/>
    <property type="match status" value="1"/>
</dbReference>
<accession>A0A8I1W9P8</accession>
<dbReference type="PANTHER" id="PTHR43798:SF33">
    <property type="entry name" value="HYDROLASE, PUTATIVE (AFU_ORTHOLOGUE AFUA_2G14860)-RELATED"/>
    <property type="match status" value="1"/>
</dbReference>
<dbReference type="GO" id="GO:0016787">
    <property type="term" value="F:hydrolase activity"/>
    <property type="evidence" value="ECO:0007669"/>
    <property type="project" value="UniProtKB-KW"/>
</dbReference>
<evidence type="ECO:0000313" key="2">
    <source>
        <dbReference type="EMBL" id="MBO1108319.1"/>
    </source>
</evidence>
<dbReference type="EMBL" id="JAFNAA010000008">
    <property type="protein sequence ID" value="MBO1108319.1"/>
    <property type="molecule type" value="Genomic_DNA"/>
</dbReference>
<dbReference type="AlphaFoldDB" id="A0A8I1W9P8"/>
<proteinExistence type="predicted"/>
<dbReference type="SUPFAM" id="SSF53474">
    <property type="entry name" value="alpha/beta-Hydrolases"/>
    <property type="match status" value="1"/>
</dbReference>
<comment type="caution">
    <text evidence="2">The sequence shown here is derived from an EMBL/GenBank/DDBJ whole genome shotgun (WGS) entry which is preliminary data.</text>
</comment>
<dbReference type="Proteomes" id="UP000664658">
    <property type="component" value="Unassembled WGS sequence"/>
</dbReference>
<dbReference type="InterPro" id="IPR029058">
    <property type="entry name" value="AB_hydrolase_fold"/>
</dbReference>
<keyword evidence="2" id="KW-0378">Hydrolase</keyword>
<dbReference type="Gene3D" id="3.40.50.1820">
    <property type="entry name" value="alpha/beta hydrolase"/>
    <property type="match status" value="1"/>
</dbReference>
<feature type="domain" description="AB hydrolase-1" evidence="1">
    <location>
        <begin position="13"/>
        <end position="243"/>
    </location>
</feature>
<dbReference type="GO" id="GO:0016020">
    <property type="term" value="C:membrane"/>
    <property type="evidence" value="ECO:0007669"/>
    <property type="project" value="TreeGrafter"/>
</dbReference>
<evidence type="ECO:0000259" key="1">
    <source>
        <dbReference type="Pfam" id="PF12697"/>
    </source>
</evidence>
<name>A0A8I1W9P8_PLESH</name>
<gene>
    <name evidence="2" type="ORF">J2R62_08805</name>
</gene>
<organism evidence="2 3">
    <name type="scientific">Plesiomonas shigelloides</name>
    <name type="common">Aeromonas shigelloides</name>
    <dbReference type="NCBI Taxonomy" id="703"/>
    <lineage>
        <taxon>Bacteria</taxon>
        <taxon>Pseudomonadati</taxon>
        <taxon>Pseudomonadota</taxon>
        <taxon>Gammaproteobacteria</taxon>
        <taxon>Enterobacterales</taxon>
        <taxon>Enterobacteriaceae</taxon>
        <taxon>Plesiomonas</taxon>
    </lineage>
</organism>
<dbReference type="InterPro" id="IPR000073">
    <property type="entry name" value="AB_hydrolase_1"/>
</dbReference>
<protein>
    <submittedName>
        <fullName evidence="2">Alpha/beta hydrolase</fullName>
    </submittedName>
</protein>
<reference evidence="2" key="1">
    <citation type="submission" date="2021-03" db="EMBL/GenBank/DDBJ databases">
        <title>Plesiomonas shigelloides zfcc0051, isolated from zebrafish feces.</title>
        <authorList>
            <person name="Vanderhoek Z."/>
            <person name="Gaulke C."/>
        </authorList>
    </citation>
    <scope>NUCLEOTIDE SEQUENCE</scope>
    <source>
        <strain evidence="2">Zfcc0051</strain>
    </source>
</reference>